<dbReference type="Proteomes" id="UP000809081">
    <property type="component" value="Unassembled WGS sequence"/>
</dbReference>
<accession>A0ABS2PIV9</accession>
<evidence type="ECO:0000313" key="1">
    <source>
        <dbReference type="EMBL" id="MBM7635363.1"/>
    </source>
</evidence>
<dbReference type="EMBL" id="JAFBEI010000002">
    <property type="protein sequence ID" value="MBM7635363.1"/>
    <property type="molecule type" value="Genomic_DNA"/>
</dbReference>
<evidence type="ECO:0000313" key="2">
    <source>
        <dbReference type="Proteomes" id="UP000809081"/>
    </source>
</evidence>
<organism evidence="1 2">
    <name type="scientific">Streptococcus saliviloxodontae</name>
    <dbReference type="NCBI Taxonomy" id="1349416"/>
    <lineage>
        <taxon>Bacteria</taxon>
        <taxon>Bacillati</taxon>
        <taxon>Bacillota</taxon>
        <taxon>Bacilli</taxon>
        <taxon>Lactobacillales</taxon>
        <taxon>Streptococcaceae</taxon>
        <taxon>Streptococcus</taxon>
    </lineage>
</organism>
<comment type="caution">
    <text evidence="1">The sequence shown here is derived from an EMBL/GenBank/DDBJ whole genome shotgun (WGS) entry which is preliminary data.</text>
</comment>
<gene>
    <name evidence="1" type="ORF">JOC31_000154</name>
</gene>
<name>A0ABS2PIV9_9STRE</name>
<protein>
    <submittedName>
        <fullName evidence="1">NADP-dependent 3-hydroxy acid dehydrogenase YdfG</fullName>
    </submittedName>
</protein>
<reference evidence="1 2" key="1">
    <citation type="submission" date="2021-01" db="EMBL/GenBank/DDBJ databases">
        <title>Genomic Encyclopedia of Type Strains, Phase IV (KMG-IV): sequencing the most valuable type-strain genomes for metagenomic binning, comparative biology and taxonomic classification.</title>
        <authorList>
            <person name="Goeker M."/>
        </authorList>
    </citation>
    <scope>NUCLEOTIDE SEQUENCE [LARGE SCALE GENOMIC DNA]</scope>
    <source>
        <strain evidence="1 2">DSM 27513</strain>
    </source>
</reference>
<proteinExistence type="predicted"/>
<sequence length="78" mass="8718">MLTYHLRVIRSLPGAVNTELLSHTTSDAIKDGYHAWLDQTGVGGITSEDIAKTIRFTYDMPQSVNLREIQIADTRQDA</sequence>
<keyword evidence="2" id="KW-1185">Reference proteome</keyword>